<organism evidence="6 7">
    <name type="scientific">Flavimaribacter sediminis</name>
    <dbReference type="NCBI Taxonomy" id="2865987"/>
    <lineage>
        <taxon>Bacteria</taxon>
        <taxon>Pseudomonadati</taxon>
        <taxon>Pseudomonadota</taxon>
        <taxon>Alphaproteobacteria</taxon>
        <taxon>Hyphomicrobiales</taxon>
        <taxon>Rhizobiaceae</taxon>
        <taxon>Flavimaribacter</taxon>
    </lineage>
</organism>
<dbReference type="Pfam" id="PF01614">
    <property type="entry name" value="IclR_C"/>
    <property type="match status" value="1"/>
</dbReference>
<keyword evidence="7" id="KW-1185">Reference proteome</keyword>
<keyword evidence="2" id="KW-0238">DNA-binding</keyword>
<evidence type="ECO:0000256" key="1">
    <source>
        <dbReference type="ARBA" id="ARBA00023015"/>
    </source>
</evidence>
<dbReference type="RefSeq" id="WP_220227917.1">
    <property type="nucleotide sequence ID" value="NZ_JAICBX010000002.1"/>
</dbReference>
<proteinExistence type="predicted"/>
<dbReference type="GO" id="GO:0045892">
    <property type="term" value="P:negative regulation of DNA-templated transcription"/>
    <property type="evidence" value="ECO:0007669"/>
    <property type="project" value="TreeGrafter"/>
</dbReference>
<comment type="caution">
    <text evidence="6">The sequence shown here is derived from an EMBL/GenBank/DDBJ whole genome shotgun (WGS) entry which is preliminary data.</text>
</comment>
<evidence type="ECO:0000256" key="3">
    <source>
        <dbReference type="ARBA" id="ARBA00023163"/>
    </source>
</evidence>
<evidence type="ECO:0000259" key="5">
    <source>
        <dbReference type="PROSITE" id="PS51078"/>
    </source>
</evidence>
<evidence type="ECO:0000259" key="4">
    <source>
        <dbReference type="PROSITE" id="PS51077"/>
    </source>
</evidence>
<dbReference type="PROSITE" id="PS51078">
    <property type="entry name" value="ICLR_ED"/>
    <property type="match status" value="1"/>
</dbReference>
<dbReference type="SUPFAM" id="SSF46785">
    <property type="entry name" value="Winged helix' DNA-binding domain"/>
    <property type="match status" value="1"/>
</dbReference>
<accession>A0AAE2ZJK9</accession>
<dbReference type="PANTHER" id="PTHR30136">
    <property type="entry name" value="HELIX-TURN-HELIX TRANSCRIPTIONAL REGULATOR, ICLR FAMILY"/>
    <property type="match status" value="1"/>
</dbReference>
<evidence type="ECO:0000313" key="7">
    <source>
        <dbReference type="Proteomes" id="UP001196509"/>
    </source>
</evidence>
<dbReference type="InterPro" id="IPR029016">
    <property type="entry name" value="GAF-like_dom_sf"/>
</dbReference>
<dbReference type="Gene3D" id="1.10.10.10">
    <property type="entry name" value="Winged helix-like DNA-binding domain superfamily/Winged helix DNA-binding domain"/>
    <property type="match status" value="1"/>
</dbReference>
<dbReference type="SUPFAM" id="SSF55781">
    <property type="entry name" value="GAF domain-like"/>
    <property type="match status" value="1"/>
</dbReference>
<evidence type="ECO:0000313" key="6">
    <source>
        <dbReference type="EMBL" id="MBW8637184.1"/>
    </source>
</evidence>
<dbReference type="PANTHER" id="PTHR30136:SF35">
    <property type="entry name" value="HTH-TYPE TRANSCRIPTIONAL REGULATOR RV1719"/>
    <property type="match status" value="1"/>
</dbReference>
<feature type="domain" description="IclR-ED" evidence="5">
    <location>
        <begin position="63"/>
        <end position="253"/>
    </location>
</feature>
<dbReference type="GO" id="GO:0003700">
    <property type="term" value="F:DNA-binding transcription factor activity"/>
    <property type="evidence" value="ECO:0007669"/>
    <property type="project" value="TreeGrafter"/>
</dbReference>
<gene>
    <name evidence="6" type="ORF">K1W69_08295</name>
</gene>
<keyword evidence="1" id="KW-0805">Transcription regulation</keyword>
<sequence length="268" mass="29572">MSQINRCFDILELFFENPGGLSLSEISARTDIPMATAHRILSFIKNRGYVYQDAREIYYLSLLLPSMGANYIGGTGFRELLQPHLDRLAALTGEHVRLSSVVDGQIIWVLRAVVSSHGLQYRGGIDTRIIPHTTASGKMWLSSLNDEEALRIVANWNIEQSRNYAGPKAVTSVKSLLADLKSIRKLGYSIIIEEAEVGVCAIAMGVYQNNAPGQLLGTISVAGPTARLDRNTLESLVPDIRETAQKVQETWSLWTSVNREPIAMSSLV</sequence>
<evidence type="ECO:0000256" key="2">
    <source>
        <dbReference type="ARBA" id="ARBA00023125"/>
    </source>
</evidence>
<dbReference type="Gene3D" id="3.30.450.40">
    <property type="match status" value="1"/>
</dbReference>
<dbReference type="Proteomes" id="UP001196509">
    <property type="component" value="Unassembled WGS sequence"/>
</dbReference>
<keyword evidence="3" id="KW-0804">Transcription</keyword>
<dbReference type="InterPro" id="IPR036388">
    <property type="entry name" value="WH-like_DNA-bd_sf"/>
</dbReference>
<dbReference type="SMART" id="SM00346">
    <property type="entry name" value="HTH_ICLR"/>
    <property type="match status" value="1"/>
</dbReference>
<dbReference type="InterPro" id="IPR036390">
    <property type="entry name" value="WH_DNA-bd_sf"/>
</dbReference>
<dbReference type="EMBL" id="JAICBX010000002">
    <property type="protein sequence ID" value="MBW8637184.1"/>
    <property type="molecule type" value="Genomic_DNA"/>
</dbReference>
<dbReference type="Pfam" id="PF09339">
    <property type="entry name" value="HTH_IclR"/>
    <property type="match status" value="1"/>
</dbReference>
<dbReference type="AlphaFoldDB" id="A0AAE2ZJK9"/>
<dbReference type="GO" id="GO:0003677">
    <property type="term" value="F:DNA binding"/>
    <property type="evidence" value="ECO:0007669"/>
    <property type="project" value="UniProtKB-KW"/>
</dbReference>
<protein>
    <submittedName>
        <fullName evidence="6">IclR family transcriptional regulator</fullName>
    </submittedName>
</protein>
<dbReference type="InterPro" id="IPR005471">
    <property type="entry name" value="Tscrpt_reg_IclR_N"/>
</dbReference>
<feature type="domain" description="HTH iclR-type" evidence="4">
    <location>
        <begin position="1"/>
        <end position="62"/>
    </location>
</feature>
<dbReference type="InterPro" id="IPR014757">
    <property type="entry name" value="Tscrpt_reg_IclR_C"/>
</dbReference>
<reference evidence="6" key="1">
    <citation type="submission" date="2021-08" db="EMBL/GenBank/DDBJ databases">
        <title>Hoeflea bacterium WL0058 sp. nov., isolated from the sediment.</title>
        <authorList>
            <person name="Wang L."/>
            <person name="Zhang D."/>
        </authorList>
    </citation>
    <scope>NUCLEOTIDE SEQUENCE</scope>
    <source>
        <strain evidence="6">WL0058</strain>
    </source>
</reference>
<name>A0AAE2ZJK9_9HYPH</name>
<dbReference type="PROSITE" id="PS51077">
    <property type="entry name" value="HTH_ICLR"/>
    <property type="match status" value="1"/>
</dbReference>
<dbReference type="InterPro" id="IPR050707">
    <property type="entry name" value="HTH_MetabolicPath_Reg"/>
</dbReference>